<dbReference type="InterPro" id="IPR036388">
    <property type="entry name" value="WH-like_DNA-bd_sf"/>
</dbReference>
<dbReference type="GO" id="GO:0005524">
    <property type="term" value="F:ATP binding"/>
    <property type="evidence" value="ECO:0007669"/>
    <property type="project" value="UniProtKB-KW"/>
</dbReference>
<dbReference type="EMBL" id="AOLP01000012">
    <property type="protein sequence ID" value="EMA04232.1"/>
    <property type="molecule type" value="Genomic_DNA"/>
</dbReference>
<dbReference type="AlphaFoldDB" id="M0J512"/>
<evidence type="ECO:0000256" key="4">
    <source>
        <dbReference type="SAM" id="MobiDB-lite"/>
    </source>
</evidence>
<dbReference type="PATRIC" id="fig|662478.6.peg.2546"/>
<dbReference type="SUPFAM" id="SSF46785">
    <property type="entry name" value="Winged helix' DNA-binding domain"/>
    <property type="match status" value="1"/>
</dbReference>
<sequence>MSDTRRALLDALAAGPVSGPELADRLGVSRAAVWKHVESLRDEGFGVESADDGYVVTDVPEYGGPAIEYGLDADYDVEFHETLDSSNDRARDLAAEGASDVVVVAREQTASRGRKRREWSAPDGGVWLSLLVRPDEPPAYAPLYTLAMAVAVCDAAREAGVDAKIKWPNDVIVSEANDNSSDSAESDVVATSGASGSSSANADGVSANEVSGGSPAQAGGVATSEASGGSNDVIVNEMSDNSSDSAESDVAATPDGRGYRKLCGILTEMEGEADRVSWLVIGAGVNVNLDPANLPAGATSVAAEAGPVERRVFVQRVLERFDELRGDLDAVLPAWRERADTLGRRVRVHTASGVIEGEAVDIEHPGTLVVRTDEGEKRVHAGDCEHLRPADGGR</sequence>
<dbReference type="GO" id="GO:0006355">
    <property type="term" value="P:regulation of DNA-templated transcription"/>
    <property type="evidence" value="ECO:0007669"/>
    <property type="project" value="InterPro"/>
</dbReference>
<dbReference type="Proteomes" id="UP000011553">
    <property type="component" value="Unassembled WGS sequence"/>
</dbReference>
<evidence type="ECO:0000259" key="7">
    <source>
        <dbReference type="Pfam" id="PF08279"/>
    </source>
</evidence>
<dbReference type="InterPro" id="IPR004143">
    <property type="entry name" value="BPL_LPL_catalytic"/>
</dbReference>
<feature type="compositionally biased region" description="Low complexity" evidence="4">
    <location>
        <begin position="176"/>
        <end position="208"/>
    </location>
</feature>
<dbReference type="GO" id="GO:0005737">
    <property type="term" value="C:cytoplasm"/>
    <property type="evidence" value="ECO:0007669"/>
    <property type="project" value="TreeGrafter"/>
</dbReference>
<keyword evidence="9" id="KW-1185">Reference proteome</keyword>
<dbReference type="InterPro" id="IPR030855">
    <property type="entry name" value="Bifunct_BirA"/>
</dbReference>
<evidence type="ECO:0000256" key="2">
    <source>
        <dbReference type="ARBA" id="ARBA00022741"/>
    </source>
</evidence>
<dbReference type="RefSeq" id="WP_004969850.1">
    <property type="nucleotide sequence ID" value="NZ_AOLP01000012.1"/>
</dbReference>
<organism evidence="8 9">
    <name type="scientific">Haloferax denitrificans ATCC 35960</name>
    <dbReference type="NCBI Taxonomy" id="662478"/>
    <lineage>
        <taxon>Archaea</taxon>
        <taxon>Methanobacteriati</taxon>
        <taxon>Methanobacteriota</taxon>
        <taxon>Stenosarchaea group</taxon>
        <taxon>Halobacteria</taxon>
        <taxon>Halobacteriales</taxon>
        <taxon>Haloferacaceae</taxon>
        <taxon>Haloferax</taxon>
    </lineage>
</organism>
<dbReference type="InterPro" id="IPR036390">
    <property type="entry name" value="WH_DNA-bd_sf"/>
</dbReference>
<reference evidence="8 9" key="1">
    <citation type="journal article" date="2014" name="PLoS Genet.">
        <title>Phylogenetically driven sequencing of extremely halophilic archaea reveals strategies for static and dynamic osmo-response.</title>
        <authorList>
            <person name="Becker E.A."/>
            <person name="Seitzer P.M."/>
            <person name="Tritt A."/>
            <person name="Larsen D."/>
            <person name="Krusor M."/>
            <person name="Yao A.I."/>
            <person name="Wu D."/>
            <person name="Madern D."/>
            <person name="Eisen J.A."/>
            <person name="Darling A.E."/>
            <person name="Facciotti M.T."/>
        </authorList>
    </citation>
    <scope>NUCLEOTIDE SEQUENCE [LARGE SCALE GENOMIC DNA]</scope>
    <source>
        <strain evidence="8 9">ATCC 35960</strain>
    </source>
</reference>
<dbReference type="CDD" id="cd00090">
    <property type="entry name" value="HTH_ARSR"/>
    <property type="match status" value="1"/>
</dbReference>
<dbReference type="Gene3D" id="2.30.30.100">
    <property type="match status" value="1"/>
</dbReference>
<dbReference type="InterPro" id="IPR003142">
    <property type="entry name" value="BPL_C"/>
</dbReference>
<dbReference type="CDD" id="cd16442">
    <property type="entry name" value="BPL"/>
    <property type="match status" value="1"/>
</dbReference>
<gene>
    <name evidence="8" type="ORF">C438_13008</name>
</gene>
<proteinExistence type="inferred from homology"/>
<dbReference type="GO" id="GO:0004077">
    <property type="term" value="F:biotin--[biotin carboxyl-carrier protein] ligase activity"/>
    <property type="evidence" value="ECO:0007669"/>
    <property type="project" value="InterPro"/>
</dbReference>
<dbReference type="PANTHER" id="PTHR12835">
    <property type="entry name" value="BIOTIN PROTEIN LIGASE"/>
    <property type="match status" value="1"/>
</dbReference>
<dbReference type="Gene3D" id="3.30.930.10">
    <property type="entry name" value="Bira Bifunctional Protein, Domain 2"/>
    <property type="match status" value="2"/>
</dbReference>
<evidence type="ECO:0000259" key="6">
    <source>
        <dbReference type="Pfam" id="PF03099"/>
    </source>
</evidence>
<dbReference type="InterPro" id="IPR045864">
    <property type="entry name" value="aa-tRNA-synth_II/BPL/LPL"/>
</dbReference>
<feature type="domain" description="BPL/LPL catalytic" evidence="6">
    <location>
        <begin position="93"/>
        <end position="173"/>
    </location>
</feature>
<dbReference type="InterPro" id="IPR004408">
    <property type="entry name" value="Biotin_CoA_COase_ligase"/>
</dbReference>
<dbReference type="PANTHER" id="PTHR12835:SF5">
    <property type="entry name" value="BIOTIN--PROTEIN LIGASE"/>
    <property type="match status" value="1"/>
</dbReference>
<keyword evidence="2" id="KW-0547">Nucleotide-binding</keyword>
<feature type="region of interest" description="Disordered" evidence="4">
    <location>
        <begin position="176"/>
        <end position="253"/>
    </location>
</feature>
<evidence type="ECO:0000313" key="9">
    <source>
        <dbReference type="Proteomes" id="UP000011553"/>
    </source>
</evidence>
<evidence type="ECO:0000256" key="1">
    <source>
        <dbReference type="ARBA" id="ARBA00022598"/>
    </source>
</evidence>
<dbReference type="NCBIfam" id="TIGR00121">
    <property type="entry name" value="birA_ligase"/>
    <property type="match status" value="1"/>
</dbReference>
<comment type="caution">
    <text evidence="8">The sequence shown here is derived from an EMBL/GenBank/DDBJ whole genome shotgun (WGS) entry which is preliminary data.</text>
</comment>
<keyword evidence="1 8" id="KW-0436">Ligase</keyword>
<dbReference type="InterPro" id="IPR008988">
    <property type="entry name" value="Transcriptional_repressor_C"/>
</dbReference>
<keyword evidence="3" id="KW-0067">ATP-binding</keyword>
<dbReference type="Gene3D" id="1.10.10.10">
    <property type="entry name" value="Winged helix-like DNA-binding domain superfamily/Winged helix DNA-binding domain"/>
    <property type="match status" value="1"/>
</dbReference>
<dbReference type="Pfam" id="PF08279">
    <property type="entry name" value="HTH_11"/>
    <property type="match status" value="1"/>
</dbReference>
<feature type="domain" description="Biotin protein ligase C-terminal" evidence="5">
    <location>
        <begin position="341"/>
        <end position="386"/>
    </location>
</feature>
<dbReference type="Pfam" id="PF03099">
    <property type="entry name" value="BPL_LplA_LipB"/>
    <property type="match status" value="1"/>
</dbReference>
<dbReference type="Pfam" id="PF02237">
    <property type="entry name" value="BPL_C"/>
    <property type="match status" value="1"/>
</dbReference>
<dbReference type="InterPro" id="IPR013196">
    <property type="entry name" value="HTH_11"/>
</dbReference>
<dbReference type="SUPFAM" id="SSF50037">
    <property type="entry name" value="C-terminal domain of transcriptional repressors"/>
    <property type="match status" value="1"/>
</dbReference>
<feature type="domain" description="Helix-turn-helix type 11" evidence="7">
    <location>
        <begin position="7"/>
        <end position="54"/>
    </location>
</feature>
<evidence type="ECO:0000256" key="3">
    <source>
        <dbReference type="ARBA" id="ARBA00022840"/>
    </source>
</evidence>
<dbReference type="HAMAP" id="MF_00978">
    <property type="entry name" value="Bifunct_BirA"/>
    <property type="match status" value="1"/>
</dbReference>
<evidence type="ECO:0000313" key="8">
    <source>
        <dbReference type="EMBL" id="EMA04232.1"/>
    </source>
</evidence>
<protein>
    <submittedName>
        <fullName evidence="8">Biotin--acetyl-CoA-carboxylase ligase</fullName>
    </submittedName>
</protein>
<dbReference type="InterPro" id="IPR011991">
    <property type="entry name" value="ArsR-like_HTH"/>
</dbReference>
<evidence type="ECO:0000259" key="5">
    <source>
        <dbReference type="Pfam" id="PF02237"/>
    </source>
</evidence>
<dbReference type="SUPFAM" id="SSF55681">
    <property type="entry name" value="Class II aaRS and biotin synthetases"/>
    <property type="match status" value="2"/>
</dbReference>
<name>M0J512_9EURY</name>
<accession>M0J512</accession>